<evidence type="ECO:0000313" key="7">
    <source>
        <dbReference type="Proteomes" id="UP000198761"/>
    </source>
</evidence>
<dbReference type="InterPro" id="IPR016161">
    <property type="entry name" value="Ald_DH/histidinol_DH"/>
</dbReference>
<dbReference type="PROSITE" id="PS00687">
    <property type="entry name" value="ALDEHYDE_DEHYDR_GLU"/>
    <property type="match status" value="1"/>
</dbReference>
<evidence type="ECO:0000259" key="5">
    <source>
        <dbReference type="Pfam" id="PF00171"/>
    </source>
</evidence>
<dbReference type="PANTHER" id="PTHR43353">
    <property type="entry name" value="SUCCINATE-SEMIALDEHYDE DEHYDROGENASE, MITOCHONDRIAL"/>
    <property type="match status" value="1"/>
</dbReference>
<dbReference type="InterPro" id="IPR016163">
    <property type="entry name" value="Ald_DH_C"/>
</dbReference>
<evidence type="ECO:0000256" key="4">
    <source>
        <dbReference type="RuleBase" id="RU003345"/>
    </source>
</evidence>
<evidence type="ECO:0000313" key="6">
    <source>
        <dbReference type="EMBL" id="SEM41076.1"/>
    </source>
</evidence>
<reference evidence="6 7" key="1">
    <citation type="submission" date="2016-10" db="EMBL/GenBank/DDBJ databases">
        <authorList>
            <person name="de Groot N.N."/>
        </authorList>
    </citation>
    <scope>NUCLEOTIDE SEQUENCE [LARGE SCALE GENOMIC DNA]</scope>
    <source>
        <strain evidence="6 7">DSM 3857</strain>
    </source>
</reference>
<dbReference type="GO" id="GO:0009450">
    <property type="term" value="P:gamma-aminobutyric acid catabolic process"/>
    <property type="evidence" value="ECO:0007669"/>
    <property type="project" value="TreeGrafter"/>
</dbReference>
<comment type="similarity">
    <text evidence="1 4">Belongs to the aldehyde dehydrogenase family.</text>
</comment>
<name>A0A1H7Y4D8_9RHOB</name>
<keyword evidence="2 4" id="KW-0560">Oxidoreductase</keyword>
<dbReference type="AlphaFoldDB" id="A0A1H7Y4D8"/>
<dbReference type="InterPro" id="IPR050740">
    <property type="entry name" value="Aldehyde_DH_Superfamily"/>
</dbReference>
<dbReference type="Pfam" id="PF00171">
    <property type="entry name" value="Aldedh"/>
    <property type="match status" value="1"/>
</dbReference>
<accession>A0A1H7Y4D8</accession>
<dbReference type="STRING" id="933059.SAMN04488103_10169"/>
<feature type="active site" evidence="3">
    <location>
        <position position="247"/>
    </location>
</feature>
<dbReference type="Proteomes" id="UP000198761">
    <property type="component" value="Unassembled WGS sequence"/>
</dbReference>
<dbReference type="CDD" id="cd07103">
    <property type="entry name" value="ALDH_F5_SSADH_GabD"/>
    <property type="match status" value="1"/>
</dbReference>
<dbReference type="EMBL" id="FOCE01000001">
    <property type="protein sequence ID" value="SEM41076.1"/>
    <property type="molecule type" value="Genomic_DNA"/>
</dbReference>
<organism evidence="6 7">
    <name type="scientific">Gemmobacter aquatilis</name>
    <dbReference type="NCBI Taxonomy" id="933059"/>
    <lineage>
        <taxon>Bacteria</taxon>
        <taxon>Pseudomonadati</taxon>
        <taxon>Pseudomonadota</taxon>
        <taxon>Alphaproteobacteria</taxon>
        <taxon>Rhodobacterales</taxon>
        <taxon>Paracoccaceae</taxon>
        <taxon>Gemmobacter</taxon>
    </lineage>
</organism>
<feature type="domain" description="Aldehyde dehydrogenase" evidence="5">
    <location>
        <begin position="13"/>
        <end position="471"/>
    </location>
</feature>
<dbReference type="Gene3D" id="3.40.309.10">
    <property type="entry name" value="Aldehyde Dehydrogenase, Chain A, domain 2"/>
    <property type="match status" value="1"/>
</dbReference>
<evidence type="ECO:0000256" key="1">
    <source>
        <dbReference type="ARBA" id="ARBA00009986"/>
    </source>
</evidence>
<dbReference type="InterPro" id="IPR029510">
    <property type="entry name" value="Ald_DH_CS_GLU"/>
</dbReference>
<protein>
    <submittedName>
        <fullName evidence="6">Succinate-semialdehyde dehydrogenase / glutarate-semialdehyde dehydrogenase</fullName>
    </submittedName>
</protein>
<dbReference type="FunFam" id="3.40.605.10:FF:000007">
    <property type="entry name" value="NAD/NADP-dependent betaine aldehyde dehydrogenase"/>
    <property type="match status" value="1"/>
</dbReference>
<keyword evidence="7" id="KW-1185">Reference proteome</keyword>
<evidence type="ECO:0000256" key="2">
    <source>
        <dbReference type="ARBA" id="ARBA00023002"/>
    </source>
</evidence>
<dbReference type="Gene3D" id="3.40.605.10">
    <property type="entry name" value="Aldehyde Dehydrogenase, Chain A, domain 1"/>
    <property type="match status" value="1"/>
</dbReference>
<dbReference type="OrthoDB" id="9812625at2"/>
<gene>
    <name evidence="6" type="ORF">SAMN04488103_10169</name>
</gene>
<sequence length="477" mass="50481">MYDRFGLFIAGEWQPGSSTAPVFSPVTEQPLGQCPVADIADTEAAIASAEAGLRAWAATPAFTRADALHRIADEMIRRTDEAARMITLETGKPIVQAGREWALCIDQFRWYAEEARRIYGRIVESRVPGGRFEIHHEPVGIVAAFTAWNFPAALIARKVAPALAAGCSIIVRPSSQTPGVAMVMVDCVRAGTLPAGAVNLIIGPTQATYAPLMADKRVRKVSLTGSTRVGQQMIRDAADTLKKVSMELGGNAPVIVYDDADLEAALNVVVPAKFANAGQVCVTGDRFYVHDSLHDAFVAGFVERARTIKLGDGLDPSVGMGPLINAGRLAEMEKIVTGAVQAGATIACGGQRGAGFNAGHFFEPTVLTDCTDAMAVMAEENFGPIAAITRFSTEDEVLARANGTDMGLSAYAFTRNPARARRTVAALKAGMVGINSFAMAASEAPFGGTNHSGMGREGGTEGIRDYLDVKSSQMVWA</sequence>
<dbReference type="SUPFAM" id="SSF53720">
    <property type="entry name" value="ALDH-like"/>
    <property type="match status" value="1"/>
</dbReference>
<dbReference type="FunFam" id="3.40.309.10:FF:000004">
    <property type="entry name" value="Succinate-semialdehyde dehydrogenase I"/>
    <property type="match status" value="1"/>
</dbReference>
<dbReference type="RefSeq" id="WP_091295093.1">
    <property type="nucleotide sequence ID" value="NZ_FOCE01000001.1"/>
</dbReference>
<evidence type="ECO:0000256" key="3">
    <source>
        <dbReference type="PROSITE-ProRule" id="PRU10007"/>
    </source>
</evidence>
<dbReference type="PANTHER" id="PTHR43353:SF5">
    <property type="entry name" value="SUCCINATE-SEMIALDEHYDE DEHYDROGENASE, MITOCHONDRIAL"/>
    <property type="match status" value="1"/>
</dbReference>
<dbReference type="InterPro" id="IPR015590">
    <property type="entry name" value="Aldehyde_DH_dom"/>
</dbReference>
<proteinExistence type="inferred from homology"/>
<dbReference type="GO" id="GO:0004777">
    <property type="term" value="F:succinate-semialdehyde dehydrogenase (NAD+) activity"/>
    <property type="evidence" value="ECO:0007669"/>
    <property type="project" value="TreeGrafter"/>
</dbReference>
<dbReference type="InterPro" id="IPR016162">
    <property type="entry name" value="Ald_DH_N"/>
</dbReference>